<comment type="caution">
    <text evidence="3">The sequence shown here is derived from an EMBL/GenBank/DDBJ whole genome shotgun (WGS) entry which is preliminary data.</text>
</comment>
<dbReference type="AlphaFoldDB" id="A0A8H7V7A9"/>
<dbReference type="SUPFAM" id="SSF57756">
    <property type="entry name" value="Retrovirus zinc finger-like domains"/>
    <property type="match status" value="1"/>
</dbReference>
<proteinExistence type="predicted"/>
<keyword evidence="4" id="KW-1185">Reference proteome</keyword>
<evidence type="ECO:0000313" key="3">
    <source>
        <dbReference type="EMBL" id="KAG2209885.1"/>
    </source>
</evidence>
<gene>
    <name evidence="3" type="ORF">INT46_005166</name>
</gene>
<dbReference type="Proteomes" id="UP000650833">
    <property type="component" value="Unassembled WGS sequence"/>
</dbReference>
<accession>A0A8H7V7A9</accession>
<evidence type="ECO:0000313" key="4">
    <source>
        <dbReference type="Proteomes" id="UP000650833"/>
    </source>
</evidence>
<dbReference type="OrthoDB" id="2264205at2759"/>
<name>A0A8H7V7A9_9FUNG</name>
<feature type="domain" description="CCHC-type" evidence="2">
    <location>
        <begin position="133"/>
        <end position="148"/>
    </location>
</feature>
<evidence type="ECO:0000259" key="2">
    <source>
        <dbReference type="PROSITE" id="PS50158"/>
    </source>
</evidence>
<dbReference type="GO" id="GO:0008270">
    <property type="term" value="F:zinc ion binding"/>
    <property type="evidence" value="ECO:0007669"/>
    <property type="project" value="UniProtKB-KW"/>
</dbReference>
<dbReference type="InterPro" id="IPR036875">
    <property type="entry name" value="Znf_CCHC_sf"/>
</dbReference>
<dbReference type="InterPro" id="IPR001878">
    <property type="entry name" value="Znf_CCHC"/>
</dbReference>
<reference evidence="3" key="1">
    <citation type="submission" date="2020-12" db="EMBL/GenBank/DDBJ databases">
        <title>Metabolic potential, ecology and presence of endohyphal bacteria is reflected in genomic diversity of Mucoromycotina.</title>
        <authorList>
            <person name="Muszewska A."/>
            <person name="Okrasinska A."/>
            <person name="Steczkiewicz K."/>
            <person name="Drgas O."/>
            <person name="Orlowska M."/>
            <person name="Perlinska-Lenart U."/>
            <person name="Aleksandrzak-Piekarczyk T."/>
            <person name="Szatraj K."/>
            <person name="Zielenkiewicz U."/>
            <person name="Pilsyk S."/>
            <person name="Malc E."/>
            <person name="Mieczkowski P."/>
            <person name="Kruszewska J.S."/>
            <person name="Biernat P."/>
            <person name="Pawlowska J."/>
        </authorList>
    </citation>
    <scope>NUCLEOTIDE SEQUENCE</scope>
    <source>
        <strain evidence="3">CBS 226.32</strain>
    </source>
</reference>
<dbReference type="PROSITE" id="PS50158">
    <property type="entry name" value="ZF_CCHC"/>
    <property type="match status" value="1"/>
</dbReference>
<dbReference type="GO" id="GO:0003676">
    <property type="term" value="F:nucleic acid binding"/>
    <property type="evidence" value="ECO:0007669"/>
    <property type="project" value="InterPro"/>
</dbReference>
<evidence type="ECO:0000256" key="1">
    <source>
        <dbReference type="PROSITE-ProRule" id="PRU00047"/>
    </source>
</evidence>
<dbReference type="Gene3D" id="4.10.60.10">
    <property type="entry name" value="Zinc finger, CCHC-type"/>
    <property type="match status" value="1"/>
</dbReference>
<sequence>MEIKSGYIPQYPCKVIHGQGKVIQVNLTDIPFIPKDRLLQDLSTVLGKFGNILDLGLHYERFMGWYMGSGYAIIQQVPKKDYIKLSYTISWMTEYDQEFRYATFPDMHTWCRYCHKEGHTKFECQKALAHIMCYNCDRHGHKQVDCDKPKKGSNN</sequence>
<protein>
    <recommendedName>
        <fullName evidence="2">CCHC-type domain-containing protein</fullName>
    </recommendedName>
</protein>
<keyword evidence="1" id="KW-0479">Metal-binding</keyword>
<keyword evidence="1" id="KW-0862">Zinc</keyword>
<organism evidence="3 4">
    <name type="scientific">Mucor plumbeus</name>
    <dbReference type="NCBI Taxonomy" id="97098"/>
    <lineage>
        <taxon>Eukaryota</taxon>
        <taxon>Fungi</taxon>
        <taxon>Fungi incertae sedis</taxon>
        <taxon>Mucoromycota</taxon>
        <taxon>Mucoromycotina</taxon>
        <taxon>Mucoromycetes</taxon>
        <taxon>Mucorales</taxon>
        <taxon>Mucorineae</taxon>
        <taxon>Mucoraceae</taxon>
        <taxon>Mucor</taxon>
    </lineage>
</organism>
<dbReference type="SMART" id="SM00343">
    <property type="entry name" value="ZnF_C2HC"/>
    <property type="match status" value="2"/>
</dbReference>
<keyword evidence="1" id="KW-0863">Zinc-finger</keyword>
<dbReference type="EMBL" id="JAEPRC010000089">
    <property type="protein sequence ID" value="KAG2209885.1"/>
    <property type="molecule type" value="Genomic_DNA"/>
</dbReference>